<evidence type="ECO:0000259" key="4">
    <source>
        <dbReference type="Pfam" id="PF13537"/>
    </source>
</evidence>
<keyword evidence="6" id="KW-1185">Reference proteome</keyword>
<feature type="domain" description="Glutamine amidotransferase type-2" evidence="4">
    <location>
        <begin position="76"/>
        <end position="125"/>
    </location>
</feature>
<dbReference type="InterPro" id="IPR029055">
    <property type="entry name" value="Ntn_hydrolases_N"/>
</dbReference>
<evidence type="ECO:0000313" key="6">
    <source>
        <dbReference type="Proteomes" id="UP000289758"/>
    </source>
</evidence>
<accession>A0A4Q1AYA2</accession>
<comment type="pathway">
    <text evidence="1">Amino-acid biosynthesis; L-asparagine biosynthesis; L-asparagine from L-aspartate (L-Gln route): step 1/1.</text>
</comment>
<reference evidence="5 6" key="1">
    <citation type="submission" date="2017-10" db="EMBL/GenBank/DDBJ databases">
        <title>Genomics of the genus Arcobacter.</title>
        <authorList>
            <person name="Perez-Cataluna A."/>
            <person name="Figueras M.J."/>
        </authorList>
    </citation>
    <scope>NUCLEOTIDE SEQUENCE [LARGE SCALE GENOMIC DNA]</scope>
    <source>
        <strain evidence="5 6">CECT 8441</strain>
    </source>
</reference>
<dbReference type="OrthoDB" id="9763290at2"/>
<dbReference type="Pfam" id="PF13537">
    <property type="entry name" value="GATase_7"/>
    <property type="match status" value="1"/>
</dbReference>
<dbReference type="InterPro" id="IPR014729">
    <property type="entry name" value="Rossmann-like_a/b/a_fold"/>
</dbReference>
<dbReference type="GO" id="GO:0004066">
    <property type="term" value="F:asparagine synthase (glutamine-hydrolyzing) activity"/>
    <property type="evidence" value="ECO:0007669"/>
    <property type="project" value="UniProtKB-EC"/>
</dbReference>
<dbReference type="AlphaFoldDB" id="A0A4Q1AYA2"/>
<organism evidence="5 6">
    <name type="scientific">Halarcobacter ebronensis</name>
    <dbReference type="NCBI Taxonomy" id="1462615"/>
    <lineage>
        <taxon>Bacteria</taxon>
        <taxon>Pseudomonadati</taxon>
        <taxon>Campylobacterota</taxon>
        <taxon>Epsilonproteobacteria</taxon>
        <taxon>Campylobacterales</taxon>
        <taxon>Arcobacteraceae</taxon>
        <taxon>Halarcobacter</taxon>
    </lineage>
</organism>
<proteinExistence type="predicted"/>
<gene>
    <name evidence="5" type="ORF">CRV07_06860</name>
</gene>
<name>A0A4Q1AYA2_9BACT</name>
<dbReference type="Gene3D" id="3.40.50.620">
    <property type="entry name" value="HUPs"/>
    <property type="match status" value="1"/>
</dbReference>
<comment type="caution">
    <text evidence="5">The sequence shown here is derived from an EMBL/GenBank/DDBJ whole genome shotgun (WGS) entry which is preliminary data.</text>
</comment>
<sequence length="580" mass="69430">MNFLTILNEPINILTDIEFNGKFIHLEQNYSLEHWNEFFDIELNVRMIILGRPVIEISEWCNYKENEKSYITKHLINKYCKSKLNNFCKNLNGAFTIVILDYNKNKMILITDKVGVFPVYINEAEDIYNFQISTNPDILSRYINKKTLDKVSIAEFINKGFIYHPNTYYSEIKSLDNSSYICWDFSKKTYNKYKYFDFKFKFIFDKQVLIDKFAKALIMSIQRRTTKWYGTQAVMLSGGGDSRTILTNSLNNDIEAITFYDEENFELYISKQITNRLSKKHILIKRNKDYYVDSLYDSVKNNCGMSCFRHDHFIHEKDNKILKKYSSILTGCFADWMFKGIALNTHKIKIFNKEFPISKLDNYKRSFFGTDVEVEKYYFQKILNREKKIFNNNFDLPFEIEQRRIFPLFQEETFTTRISLQREFDWDIVFVDNDIIEVYLNTPIMYKIDGDLYNEVLKKLNILTLDIVHSDKKMRIGTNKYVASLLLIFKKFKNILQSNKNNSSGSWLDYKKYMKNNKKISMIFDNINEDVKIIVNDILGYDLWEMSLDEIIKNDFRTYYNVINFSFWYDNFFKGDKNEK</sequence>
<dbReference type="SUPFAM" id="SSF52402">
    <property type="entry name" value="Adenine nucleotide alpha hydrolases-like"/>
    <property type="match status" value="1"/>
</dbReference>
<dbReference type="EC" id="6.3.5.4" evidence="2"/>
<dbReference type="Proteomes" id="UP000289758">
    <property type="component" value="Unassembled WGS sequence"/>
</dbReference>
<protein>
    <recommendedName>
        <fullName evidence="2">asparagine synthase (glutamine-hydrolyzing)</fullName>
        <ecNumber evidence="2">6.3.5.4</ecNumber>
    </recommendedName>
</protein>
<dbReference type="Gene3D" id="3.60.20.10">
    <property type="entry name" value="Glutamine Phosphoribosylpyrophosphate, subunit 1, domain 1"/>
    <property type="match status" value="1"/>
</dbReference>
<evidence type="ECO:0000256" key="1">
    <source>
        <dbReference type="ARBA" id="ARBA00005187"/>
    </source>
</evidence>
<evidence type="ECO:0000256" key="2">
    <source>
        <dbReference type="ARBA" id="ARBA00012737"/>
    </source>
</evidence>
<evidence type="ECO:0000256" key="3">
    <source>
        <dbReference type="ARBA" id="ARBA00048741"/>
    </source>
</evidence>
<dbReference type="EMBL" id="PDKK01000004">
    <property type="protein sequence ID" value="RXK06406.1"/>
    <property type="molecule type" value="Genomic_DNA"/>
</dbReference>
<dbReference type="InterPro" id="IPR017932">
    <property type="entry name" value="GATase_2_dom"/>
</dbReference>
<dbReference type="SUPFAM" id="SSF56235">
    <property type="entry name" value="N-terminal nucleophile aminohydrolases (Ntn hydrolases)"/>
    <property type="match status" value="1"/>
</dbReference>
<dbReference type="PANTHER" id="PTHR43284">
    <property type="entry name" value="ASPARAGINE SYNTHETASE (GLUTAMINE-HYDROLYZING)"/>
    <property type="match status" value="1"/>
</dbReference>
<dbReference type="RefSeq" id="WP_129086992.1">
    <property type="nucleotide sequence ID" value="NZ_CP053836.1"/>
</dbReference>
<dbReference type="PANTHER" id="PTHR43284:SF1">
    <property type="entry name" value="ASPARAGINE SYNTHETASE"/>
    <property type="match status" value="1"/>
</dbReference>
<comment type="catalytic activity">
    <reaction evidence="3">
        <text>L-aspartate + L-glutamine + ATP + H2O = L-asparagine + L-glutamate + AMP + diphosphate + H(+)</text>
        <dbReference type="Rhea" id="RHEA:12228"/>
        <dbReference type="ChEBI" id="CHEBI:15377"/>
        <dbReference type="ChEBI" id="CHEBI:15378"/>
        <dbReference type="ChEBI" id="CHEBI:29985"/>
        <dbReference type="ChEBI" id="CHEBI:29991"/>
        <dbReference type="ChEBI" id="CHEBI:30616"/>
        <dbReference type="ChEBI" id="CHEBI:33019"/>
        <dbReference type="ChEBI" id="CHEBI:58048"/>
        <dbReference type="ChEBI" id="CHEBI:58359"/>
        <dbReference type="ChEBI" id="CHEBI:456215"/>
        <dbReference type="EC" id="6.3.5.4"/>
    </reaction>
</comment>
<evidence type="ECO:0000313" key="5">
    <source>
        <dbReference type="EMBL" id="RXK06406.1"/>
    </source>
</evidence>
<dbReference type="InterPro" id="IPR051786">
    <property type="entry name" value="ASN_synthetase/amidase"/>
</dbReference>